<reference evidence="1" key="2">
    <citation type="submission" date="2025-09" db="UniProtKB">
        <authorList>
            <consortium name="Ensembl"/>
        </authorList>
    </citation>
    <scope>IDENTIFICATION</scope>
</reference>
<name>A0A8C8C0X3_ONCTS</name>
<dbReference type="Ensembl" id="ENSOTST00005005635.2">
    <property type="protein sequence ID" value="ENSOTSP00005005055.2"/>
    <property type="gene ID" value="ENSOTSG00005002914.2"/>
</dbReference>
<evidence type="ECO:0000313" key="2">
    <source>
        <dbReference type="Proteomes" id="UP000694402"/>
    </source>
</evidence>
<protein>
    <submittedName>
        <fullName evidence="1">Uncharacterized protein</fullName>
    </submittedName>
</protein>
<dbReference type="SUPFAM" id="SSF47986">
    <property type="entry name" value="DEATH domain"/>
    <property type="match status" value="1"/>
</dbReference>
<evidence type="ECO:0000313" key="1">
    <source>
        <dbReference type="Ensembl" id="ENSOTSP00005005055.2"/>
    </source>
</evidence>
<dbReference type="AlphaFoldDB" id="A0A8C8C0X3"/>
<reference evidence="1" key="1">
    <citation type="submission" date="2025-08" db="UniProtKB">
        <authorList>
            <consortium name="Ensembl"/>
        </authorList>
    </citation>
    <scope>IDENTIFICATION</scope>
</reference>
<dbReference type="Gene3D" id="1.10.533.10">
    <property type="entry name" value="Death Domain, Fas"/>
    <property type="match status" value="1"/>
</dbReference>
<accession>A0A8C8C0X3</accession>
<dbReference type="InterPro" id="IPR011029">
    <property type="entry name" value="DEATH-like_dom_sf"/>
</dbReference>
<proteinExistence type="predicted"/>
<organism evidence="1 2">
    <name type="scientific">Oncorhynchus tshawytscha</name>
    <name type="common">Chinook salmon</name>
    <name type="synonym">Salmo tshawytscha</name>
    <dbReference type="NCBI Taxonomy" id="74940"/>
    <lineage>
        <taxon>Eukaryota</taxon>
        <taxon>Metazoa</taxon>
        <taxon>Chordata</taxon>
        <taxon>Craniata</taxon>
        <taxon>Vertebrata</taxon>
        <taxon>Euteleostomi</taxon>
        <taxon>Actinopterygii</taxon>
        <taxon>Neopterygii</taxon>
        <taxon>Teleostei</taxon>
        <taxon>Protacanthopterygii</taxon>
        <taxon>Salmoniformes</taxon>
        <taxon>Salmonidae</taxon>
        <taxon>Salmoninae</taxon>
        <taxon>Oncorhynchus</taxon>
    </lineage>
</organism>
<sequence>MDKLREIKTFLTDVLSADPSHILQHVDEQKLVTLHEYRKLQIFSISAPLLDTHTSKDGETCSKFLALLQQPDIRTPFPRLKKSKRLRCNALLLNHGYTSSNKIHKNFEAQPYRSIYGMVFGGMTWLYDCSC</sequence>
<keyword evidence="2" id="KW-1185">Reference proteome</keyword>
<dbReference type="Proteomes" id="UP000694402">
    <property type="component" value="Unassembled WGS sequence"/>
</dbReference>